<organism evidence="2 3">
    <name type="scientific">Asaccharospora irregularis DSM 2635</name>
    <dbReference type="NCBI Taxonomy" id="1121321"/>
    <lineage>
        <taxon>Bacteria</taxon>
        <taxon>Bacillati</taxon>
        <taxon>Bacillota</taxon>
        <taxon>Clostridia</taxon>
        <taxon>Peptostreptococcales</taxon>
        <taxon>Peptostreptococcaceae</taxon>
        <taxon>Asaccharospora</taxon>
    </lineage>
</organism>
<dbReference type="Gene3D" id="2.60.40.1080">
    <property type="match status" value="1"/>
</dbReference>
<dbReference type="EMBL" id="FQWX01000008">
    <property type="protein sequence ID" value="SHG81921.1"/>
    <property type="molecule type" value="Genomic_DNA"/>
</dbReference>
<accession>A0A1M5MXB0</accession>
<gene>
    <name evidence="2" type="ORF">SAMN04488530_10855</name>
</gene>
<keyword evidence="1" id="KW-0812">Transmembrane</keyword>
<reference evidence="3" key="1">
    <citation type="submission" date="2016-11" db="EMBL/GenBank/DDBJ databases">
        <authorList>
            <person name="Varghese N."/>
            <person name="Submissions S."/>
        </authorList>
    </citation>
    <scope>NUCLEOTIDE SEQUENCE [LARGE SCALE GENOMIC DNA]</scope>
    <source>
        <strain evidence="3">DSM 2635</strain>
    </source>
</reference>
<name>A0A1M5MXB0_9FIRM</name>
<dbReference type="Proteomes" id="UP000243255">
    <property type="component" value="Unassembled WGS sequence"/>
</dbReference>
<sequence length="510" mass="57380">MINLKNNKHKTIFVIISIPILFIAQYYLFKFGVLRPMVKGAEIKIVGGEYVKDIDKYVVKLNDTVTLSTGNYLKIPSYAQDANIWFNVLDDTGVLKIEGNKMTALKEGFSSIGIMKNSRVIKKAAIKVVDPKVQNLEMNIDGDLEYVGDKATIDSVVEVDYKKFQDTYKVSFESSDEDVLRVEGNKIKAVGVGTATLSANSGGKKIYSKFRINAWVSDIDINRNLEIEIGQTQNLNPEIKTSPRGLKHPKIRYEFLERKLPVARALSINEDGTMVGLREGKETIKIICGNKSKLVKVNVVEDSITNNKVQNLEYTYDIVDNKLIVTLKWDYLNGVYDYDVYMKNNLINRNKFSKIKSVTIDKDDIDKSRKIKTTIEIDLDGNKSANIDIYVVGKTKVGTTKPSNVVNIKIGDSNPGYIDDMKVEGLTANIDLENNIVNIVWDDIEKYNCTYNIYVRNNSKGESNFSLYRQGIQGNECTIGIPEGELNLDVYVVAIYNGSSSQNSNIINIR</sequence>
<keyword evidence="3" id="KW-1185">Reference proteome</keyword>
<keyword evidence="1" id="KW-1133">Transmembrane helix</keyword>
<evidence type="ECO:0008006" key="4">
    <source>
        <dbReference type="Google" id="ProtNLM"/>
    </source>
</evidence>
<dbReference type="AlphaFoldDB" id="A0A1M5MXB0"/>
<protein>
    <recommendedName>
        <fullName evidence="4">Ig-like domain (Group 2)</fullName>
    </recommendedName>
</protein>
<proteinExistence type="predicted"/>
<evidence type="ECO:0000256" key="1">
    <source>
        <dbReference type="SAM" id="Phobius"/>
    </source>
</evidence>
<evidence type="ECO:0000313" key="3">
    <source>
        <dbReference type="Proteomes" id="UP000243255"/>
    </source>
</evidence>
<evidence type="ECO:0000313" key="2">
    <source>
        <dbReference type="EMBL" id="SHG81921.1"/>
    </source>
</evidence>
<dbReference type="OrthoDB" id="1757967at2"/>
<feature type="transmembrane region" description="Helical" evidence="1">
    <location>
        <begin position="12"/>
        <end position="29"/>
    </location>
</feature>
<dbReference type="RefSeq" id="WP_073125010.1">
    <property type="nucleotide sequence ID" value="NZ_BAABCH010000002.1"/>
</dbReference>
<keyword evidence="1" id="KW-0472">Membrane</keyword>